<dbReference type="Pfam" id="PF08238">
    <property type="entry name" value="Sel1"/>
    <property type="match status" value="4"/>
</dbReference>
<dbReference type="OrthoDB" id="3997at2759"/>
<dbReference type="SMART" id="SM00671">
    <property type="entry name" value="SEL1"/>
    <property type="match status" value="3"/>
</dbReference>
<dbReference type="PANTHER" id="PTHR11102">
    <property type="entry name" value="SEL-1-LIKE PROTEIN"/>
    <property type="match status" value="1"/>
</dbReference>
<dbReference type="PANTHER" id="PTHR11102:SF160">
    <property type="entry name" value="ERAD-ASSOCIATED E3 UBIQUITIN-PROTEIN LIGASE COMPONENT HRD3"/>
    <property type="match status" value="1"/>
</dbReference>
<dbReference type="InterPro" id="IPR050767">
    <property type="entry name" value="Sel1_AlgK"/>
</dbReference>
<dbReference type="Proteomes" id="UP000324585">
    <property type="component" value="Unassembled WGS sequence"/>
</dbReference>
<proteinExistence type="inferred from homology"/>
<comment type="similarity">
    <text evidence="1">Belongs to the sel-1 family.</text>
</comment>
<name>A0A5J4YI92_PORPP</name>
<protein>
    <submittedName>
        <fullName evidence="3">Secretory immunoglobulin A-binding protein EsiB</fullName>
    </submittedName>
</protein>
<dbReference type="AlphaFoldDB" id="A0A5J4YI92"/>
<evidence type="ECO:0000313" key="3">
    <source>
        <dbReference type="EMBL" id="KAA8490353.1"/>
    </source>
</evidence>
<reference evidence="4" key="1">
    <citation type="journal article" date="2019" name="Nat. Commun.">
        <title>Expansion of phycobilisome linker gene families in mesophilic red algae.</title>
        <authorList>
            <person name="Lee J."/>
            <person name="Kim D."/>
            <person name="Bhattacharya D."/>
            <person name="Yoon H.S."/>
        </authorList>
    </citation>
    <scope>NUCLEOTIDE SEQUENCE [LARGE SCALE GENOMIC DNA]</scope>
    <source>
        <strain evidence="4">CCMP 1328</strain>
    </source>
</reference>
<dbReference type="EMBL" id="VRMN01000032">
    <property type="protein sequence ID" value="KAA8490353.1"/>
    <property type="molecule type" value="Genomic_DNA"/>
</dbReference>
<dbReference type="InterPro" id="IPR006597">
    <property type="entry name" value="Sel1-like"/>
</dbReference>
<sequence length="279" mass="30813">MWDRLNRSEYAKQWPAWVVNIARACLRTTPEERPTVSDIWWEFYDRMGAESATAAPKSQTAQYTAFPSGPSTAAVDALAGNISQVTVLSGESANAIIQPAADERADVEQEARDLPAQPEVELSKARRREEEAAAAEEARCDAADWQKRGRTAEDNEDFAEALVWYRKAVEKGDACAQCRLGCFCIKGLGGLRQDSSAAVAWFRKAVEQGHADAQYKMGYFYEEGRDELPLGACYEDGKGGLPQDSCAAVKWYSKAAEQGNTDAQHRLKELGYQCLPKAK</sequence>
<feature type="compositionally biased region" description="Basic and acidic residues" evidence="2">
    <location>
        <begin position="121"/>
        <end position="140"/>
    </location>
</feature>
<evidence type="ECO:0000256" key="2">
    <source>
        <dbReference type="SAM" id="MobiDB-lite"/>
    </source>
</evidence>
<feature type="region of interest" description="Disordered" evidence="2">
    <location>
        <begin position="101"/>
        <end position="140"/>
    </location>
</feature>
<comment type="caution">
    <text evidence="3">The sequence shown here is derived from an EMBL/GenBank/DDBJ whole genome shotgun (WGS) entry which is preliminary data.</text>
</comment>
<dbReference type="Gene3D" id="1.25.40.10">
    <property type="entry name" value="Tetratricopeptide repeat domain"/>
    <property type="match status" value="1"/>
</dbReference>
<accession>A0A5J4YI92</accession>
<feature type="compositionally biased region" description="Basic and acidic residues" evidence="2">
    <location>
        <begin position="101"/>
        <end position="113"/>
    </location>
</feature>
<dbReference type="InterPro" id="IPR011990">
    <property type="entry name" value="TPR-like_helical_dom_sf"/>
</dbReference>
<evidence type="ECO:0000256" key="1">
    <source>
        <dbReference type="ARBA" id="ARBA00038101"/>
    </source>
</evidence>
<evidence type="ECO:0000313" key="4">
    <source>
        <dbReference type="Proteomes" id="UP000324585"/>
    </source>
</evidence>
<keyword evidence="4" id="KW-1185">Reference proteome</keyword>
<dbReference type="SUPFAM" id="SSF81901">
    <property type="entry name" value="HCP-like"/>
    <property type="match status" value="1"/>
</dbReference>
<gene>
    <name evidence="3" type="ORF">FVE85_4598</name>
</gene>
<organism evidence="3 4">
    <name type="scientific">Porphyridium purpureum</name>
    <name type="common">Red alga</name>
    <name type="synonym">Porphyridium cruentum</name>
    <dbReference type="NCBI Taxonomy" id="35688"/>
    <lineage>
        <taxon>Eukaryota</taxon>
        <taxon>Rhodophyta</taxon>
        <taxon>Bangiophyceae</taxon>
        <taxon>Porphyridiales</taxon>
        <taxon>Porphyridiaceae</taxon>
        <taxon>Porphyridium</taxon>
    </lineage>
</organism>